<keyword evidence="2" id="KW-0812">Transmembrane</keyword>
<keyword evidence="2" id="KW-1133">Transmembrane helix</keyword>
<gene>
    <name evidence="3" type="ORF">HMPREF9449_01491</name>
</gene>
<accession>H1DGV5</accession>
<dbReference type="PATRIC" id="fig|742817.3.peg.1584"/>
<reference evidence="3 4" key="1">
    <citation type="submission" date="2012-01" db="EMBL/GenBank/DDBJ databases">
        <title>The Genome Sequence of Odoribacter laneus YIT 12061.</title>
        <authorList>
            <consortium name="The Broad Institute Genome Sequencing Platform"/>
            <person name="Earl A."/>
            <person name="Ward D."/>
            <person name="Feldgarden M."/>
            <person name="Gevers D."/>
            <person name="Morotomi M."/>
            <person name="Young S.K."/>
            <person name="Zeng Q."/>
            <person name="Gargeya S."/>
            <person name="Fitzgerald M."/>
            <person name="Haas B."/>
            <person name="Abouelleil A."/>
            <person name="Alvarado L."/>
            <person name="Arachchi H.M."/>
            <person name="Berlin A."/>
            <person name="Chapman S.B."/>
            <person name="Gearin G."/>
            <person name="Goldberg J."/>
            <person name="Griggs A."/>
            <person name="Gujja S."/>
            <person name="Hansen M."/>
            <person name="Heiman D."/>
            <person name="Howarth C."/>
            <person name="Larimer J."/>
            <person name="Lui A."/>
            <person name="MacDonald P.J.P."/>
            <person name="McCowen C."/>
            <person name="Montmayeur A."/>
            <person name="Murphy C."/>
            <person name="Neiman D."/>
            <person name="Pearson M."/>
            <person name="Priest M."/>
            <person name="Roberts A."/>
            <person name="Saif S."/>
            <person name="Shea T."/>
            <person name="Sisk P."/>
            <person name="Stolte C."/>
            <person name="Sykes S."/>
            <person name="Wortman J."/>
            <person name="Nusbaum C."/>
            <person name="Birren B."/>
        </authorList>
    </citation>
    <scope>NUCLEOTIDE SEQUENCE [LARGE SCALE GENOMIC DNA]</scope>
    <source>
        <strain evidence="3 4">YIT 12061</strain>
    </source>
</reference>
<evidence type="ECO:0000313" key="4">
    <source>
        <dbReference type="Proteomes" id="UP000004892"/>
    </source>
</evidence>
<dbReference type="GeneID" id="98069064"/>
<protein>
    <submittedName>
        <fullName evidence="3">Uncharacterized protein</fullName>
    </submittedName>
</protein>
<evidence type="ECO:0000256" key="2">
    <source>
        <dbReference type="SAM" id="Phobius"/>
    </source>
</evidence>
<dbReference type="HOGENOM" id="CLU_100191_0_0_10"/>
<proteinExistence type="predicted"/>
<organism evidence="3 4">
    <name type="scientific">Odoribacter laneus YIT 12061</name>
    <dbReference type="NCBI Taxonomy" id="742817"/>
    <lineage>
        <taxon>Bacteria</taxon>
        <taxon>Pseudomonadati</taxon>
        <taxon>Bacteroidota</taxon>
        <taxon>Bacteroidia</taxon>
        <taxon>Bacteroidales</taxon>
        <taxon>Odoribacteraceae</taxon>
        <taxon>Odoribacter</taxon>
    </lineage>
</organism>
<keyword evidence="2" id="KW-0472">Membrane</keyword>
<keyword evidence="4" id="KW-1185">Reference proteome</keyword>
<feature type="coiled-coil region" evidence="1">
    <location>
        <begin position="49"/>
        <end position="76"/>
    </location>
</feature>
<sequence>MKINNIIKLITSWKIGDYIRQLSIVMVGIIVTFAGSNMITDYSQSKEIVNALQLVKNELELNKKEVRRITERIQLERKACSYVLKYRDCIEKASEDTLRMYSNIPFQSRSFVYTKDAMELLKISSLFQKIQPRILVLQIIKSYSDLEITRMLVKDFYDIKVGYTNNLINSENFDFYDKKQYQFIRDFWRNFLFSKEGWNVCNFVVNNFSSEEPFQEIEMSLEKTIKMLEETYQLE</sequence>
<evidence type="ECO:0000313" key="3">
    <source>
        <dbReference type="EMBL" id="EHP47638.1"/>
    </source>
</evidence>
<dbReference type="AlphaFoldDB" id="H1DGV5"/>
<dbReference type="eggNOG" id="ENOG50312N5">
    <property type="taxonomic scope" value="Bacteria"/>
</dbReference>
<dbReference type="EMBL" id="ADMC01000022">
    <property type="protein sequence ID" value="EHP47638.1"/>
    <property type="molecule type" value="Genomic_DNA"/>
</dbReference>
<evidence type="ECO:0000256" key="1">
    <source>
        <dbReference type="SAM" id="Coils"/>
    </source>
</evidence>
<feature type="transmembrane region" description="Helical" evidence="2">
    <location>
        <begin position="21"/>
        <end position="39"/>
    </location>
</feature>
<keyword evidence="1" id="KW-0175">Coiled coil</keyword>
<name>H1DGV5_9BACT</name>
<comment type="caution">
    <text evidence="3">The sequence shown here is derived from an EMBL/GenBank/DDBJ whole genome shotgun (WGS) entry which is preliminary data.</text>
</comment>
<dbReference type="Proteomes" id="UP000004892">
    <property type="component" value="Unassembled WGS sequence"/>
</dbReference>
<dbReference type="RefSeq" id="WP_009136639.1">
    <property type="nucleotide sequence ID" value="NZ_JH594596.1"/>
</dbReference>